<feature type="compositionally biased region" description="Basic and acidic residues" evidence="1">
    <location>
        <begin position="62"/>
        <end position="71"/>
    </location>
</feature>
<evidence type="ECO:0000313" key="2">
    <source>
        <dbReference type="EnsemblPlants" id="cds.novel_model_7261_5bd9a17a"/>
    </source>
</evidence>
<dbReference type="Proteomes" id="UP000596661">
    <property type="component" value="Unassembled WGS sequence"/>
</dbReference>
<name>A0A803RB16_CANSA</name>
<dbReference type="EMBL" id="UZAU01000818">
    <property type="status" value="NOT_ANNOTATED_CDS"/>
    <property type="molecule type" value="Genomic_DNA"/>
</dbReference>
<organism evidence="2 3">
    <name type="scientific">Cannabis sativa</name>
    <name type="common">Hemp</name>
    <name type="synonym">Marijuana</name>
    <dbReference type="NCBI Taxonomy" id="3483"/>
    <lineage>
        <taxon>Eukaryota</taxon>
        <taxon>Viridiplantae</taxon>
        <taxon>Streptophyta</taxon>
        <taxon>Embryophyta</taxon>
        <taxon>Tracheophyta</taxon>
        <taxon>Spermatophyta</taxon>
        <taxon>Magnoliopsida</taxon>
        <taxon>eudicotyledons</taxon>
        <taxon>Gunneridae</taxon>
        <taxon>Pentapetalae</taxon>
        <taxon>rosids</taxon>
        <taxon>fabids</taxon>
        <taxon>Rosales</taxon>
        <taxon>Cannabaceae</taxon>
        <taxon>Cannabis</taxon>
    </lineage>
</organism>
<keyword evidence="3" id="KW-1185">Reference proteome</keyword>
<accession>A0A803RB16</accession>
<feature type="region of interest" description="Disordered" evidence="1">
    <location>
        <begin position="49"/>
        <end position="71"/>
    </location>
</feature>
<protein>
    <submittedName>
        <fullName evidence="2">Uncharacterized protein</fullName>
    </submittedName>
</protein>
<dbReference type="Gramene" id="novel_model_7261_5bd9a17a">
    <property type="protein sequence ID" value="cds.novel_model_7261_5bd9a17a"/>
    <property type="gene ID" value="novel_gene_3830_5bd9a17a"/>
</dbReference>
<proteinExistence type="predicted"/>
<evidence type="ECO:0000256" key="1">
    <source>
        <dbReference type="SAM" id="MobiDB-lite"/>
    </source>
</evidence>
<dbReference type="AlphaFoldDB" id="A0A803RB16"/>
<reference evidence="2" key="1">
    <citation type="submission" date="2021-03" db="UniProtKB">
        <authorList>
            <consortium name="EnsemblPlants"/>
        </authorList>
    </citation>
    <scope>IDENTIFICATION</scope>
</reference>
<dbReference type="EnsemblPlants" id="novel_model_7261_5bd9a17a">
    <property type="protein sequence ID" value="cds.novel_model_7261_5bd9a17a"/>
    <property type="gene ID" value="novel_gene_3830_5bd9a17a"/>
</dbReference>
<sequence length="71" mass="8086">MVVHGQNQWPNLLLRDPKSGLLILDLITVKRCKQCHHIPAGHSWSRSQIEADFGAAPSQEEASWKEKRREG</sequence>
<evidence type="ECO:0000313" key="3">
    <source>
        <dbReference type="Proteomes" id="UP000596661"/>
    </source>
</evidence>